<dbReference type="PANTHER" id="PTHR18964:SF149">
    <property type="entry name" value="BIFUNCTIONAL UDP-N-ACETYLGLUCOSAMINE 2-EPIMERASE_N-ACETYLMANNOSAMINE KINASE"/>
    <property type="match status" value="1"/>
</dbReference>
<dbReference type="InterPro" id="IPR043129">
    <property type="entry name" value="ATPase_NBD"/>
</dbReference>
<dbReference type="SUPFAM" id="SSF53067">
    <property type="entry name" value="Actin-like ATPase domain"/>
    <property type="match status" value="3"/>
</dbReference>
<evidence type="ECO:0000313" key="2">
    <source>
        <dbReference type="EMBL" id="HIU23345.1"/>
    </source>
</evidence>
<dbReference type="Gene3D" id="3.30.420.40">
    <property type="match status" value="3"/>
</dbReference>
<dbReference type="EMBL" id="DVMQ01000001">
    <property type="protein sequence ID" value="HIU23345.1"/>
    <property type="molecule type" value="Genomic_DNA"/>
</dbReference>
<evidence type="ECO:0000313" key="3">
    <source>
        <dbReference type="Proteomes" id="UP000824078"/>
    </source>
</evidence>
<dbReference type="PANTHER" id="PTHR18964">
    <property type="entry name" value="ROK (REPRESSOR, ORF, KINASE) FAMILY"/>
    <property type="match status" value="1"/>
</dbReference>
<reference evidence="2" key="2">
    <citation type="journal article" date="2021" name="PeerJ">
        <title>Extensive microbial diversity within the chicken gut microbiome revealed by metagenomics and culture.</title>
        <authorList>
            <person name="Gilroy R."/>
            <person name="Ravi A."/>
            <person name="Getino M."/>
            <person name="Pursley I."/>
            <person name="Horton D.L."/>
            <person name="Alikhan N.F."/>
            <person name="Baker D."/>
            <person name="Gharbi K."/>
            <person name="Hall N."/>
            <person name="Watson M."/>
            <person name="Adriaenssens E.M."/>
            <person name="Foster-Nyarko E."/>
            <person name="Jarju S."/>
            <person name="Secka A."/>
            <person name="Antonio M."/>
            <person name="Oren A."/>
            <person name="Chaudhuri R.R."/>
            <person name="La Ragione R."/>
            <person name="Hildebrand F."/>
            <person name="Pallen M.J."/>
        </authorList>
    </citation>
    <scope>NUCLEOTIDE SEQUENCE</scope>
    <source>
        <strain evidence="2">ChiHjej12B11-29160</strain>
    </source>
</reference>
<protein>
    <submittedName>
        <fullName evidence="2">ROK family protein</fullName>
    </submittedName>
</protein>
<dbReference type="AlphaFoldDB" id="A0A9D1L418"/>
<reference evidence="2" key="1">
    <citation type="submission" date="2020-10" db="EMBL/GenBank/DDBJ databases">
        <authorList>
            <person name="Gilroy R."/>
        </authorList>
    </citation>
    <scope>NUCLEOTIDE SEQUENCE</scope>
    <source>
        <strain evidence="2">ChiHjej12B11-29160</strain>
    </source>
</reference>
<gene>
    <name evidence="2" type="ORF">IAD17_00215</name>
</gene>
<accession>A0A9D1L418</accession>
<evidence type="ECO:0000256" key="1">
    <source>
        <dbReference type="ARBA" id="ARBA00006479"/>
    </source>
</evidence>
<dbReference type="InterPro" id="IPR000600">
    <property type="entry name" value="ROK"/>
</dbReference>
<comment type="similarity">
    <text evidence="1">Belongs to the ROK (NagC/XylR) family.</text>
</comment>
<name>A0A9D1L418_9ACTN</name>
<dbReference type="Proteomes" id="UP000824078">
    <property type="component" value="Unassembled WGS sequence"/>
</dbReference>
<comment type="caution">
    <text evidence="2">The sequence shown here is derived from an EMBL/GenBank/DDBJ whole genome shotgun (WGS) entry which is preliminary data.</text>
</comment>
<dbReference type="Pfam" id="PF00480">
    <property type="entry name" value="ROK"/>
    <property type="match status" value="2"/>
</dbReference>
<organism evidence="2 3">
    <name type="scientific">Candidatus Coprovicinus avistercoris</name>
    <dbReference type="NCBI Taxonomy" id="2840754"/>
    <lineage>
        <taxon>Bacteria</taxon>
        <taxon>Bacillati</taxon>
        <taxon>Actinomycetota</taxon>
        <taxon>Coriobacteriia</taxon>
        <taxon>Coriobacteriales</taxon>
        <taxon>Coriobacteriaceae</taxon>
        <taxon>Coriobacteriaceae incertae sedis</taxon>
        <taxon>Candidatus Coprovicinus</taxon>
    </lineage>
</organism>
<sequence length="407" mass="43590">MTLPGFVNTNDGIWVESDFMGAHNYPISEQMSKRIGIPVYADNDCKACALAERLYGAGGASDDFLYMTVSNGIGGSIYIDGLPYGGAFGHAGELGLFVMQENGRNSETDCSGVLETYASGRGFHQTYVEAGGNETDSEGNITGGLYISEKAAAGEQAALTTFSKQGYWLGRGLASALSLLDPGRVIVGGGLSMVFERYRYQLLTTLRRCNPLYAIDPIPIEPTMLGYLGAFLGAAALALRGLGLCDPAPNPQIEKNDELVVSINSTVSSFLTIRGQKHHGIHGHGGDLAGLIVDDSSTLTLGEAISTRGMIRHWKETGGTSVSANSTLSDLIAAADSNDEKAQATLAKAGHYLGKAVAIECVLMDPQRVRIQGEFVRARHWFESSFLQTLQTETYYRGKLPFSILFE</sequence>
<proteinExistence type="inferred from homology"/>